<evidence type="ECO:0008006" key="2">
    <source>
        <dbReference type="Google" id="ProtNLM"/>
    </source>
</evidence>
<proteinExistence type="predicted"/>
<evidence type="ECO:0000313" key="1">
    <source>
        <dbReference type="EMBL" id="VAV84039.1"/>
    </source>
</evidence>
<organism evidence="1">
    <name type="scientific">hydrothermal vent metagenome</name>
    <dbReference type="NCBI Taxonomy" id="652676"/>
    <lineage>
        <taxon>unclassified sequences</taxon>
        <taxon>metagenomes</taxon>
        <taxon>ecological metagenomes</taxon>
    </lineage>
</organism>
<dbReference type="AlphaFoldDB" id="A0A3B0QVC3"/>
<protein>
    <recommendedName>
        <fullName evidence="2">Histidine--tRNA ligase</fullName>
    </recommendedName>
</protein>
<dbReference type="Gene3D" id="3.40.50.800">
    <property type="entry name" value="Anticodon-binding domain"/>
    <property type="match status" value="1"/>
</dbReference>
<feature type="non-terminal residue" evidence="1">
    <location>
        <position position="1"/>
    </location>
</feature>
<dbReference type="InterPro" id="IPR036621">
    <property type="entry name" value="Anticodon-bd_dom_sf"/>
</dbReference>
<name>A0A3B0QVC3_9ZZZZ</name>
<dbReference type="EMBL" id="UOEB01000124">
    <property type="protein sequence ID" value="VAV84039.1"/>
    <property type="molecule type" value="Genomic_DNA"/>
</dbReference>
<sequence length="106" mass="12457">VLEALDLFEKAELSKPQIIFLNFNEEESLLFFKAINVLRKSNINCEMYPDLGKSNKQQKKQWKYVDNREIAFVVSKMEGDLFVVKNRINGEQINCNMDELIRLISK</sequence>
<accession>A0A3B0QVC3</accession>
<dbReference type="SUPFAM" id="SSF52954">
    <property type="entry name" value="Class II aaRS ABD-related"/>
    <property type="match status" value="1"/>
</dbReference>
<gene>
    <name evidence="1" type="ORF">MNBD_BACTEROID02-2015</name>
</gene>
<reference evidence="1" key="1">
    <citation type="submission" date="2018-06" db="EMBL/GenBank/DDBJ databases">
        <authorList>
            <person name="Zhirakovskaya E."/>
        </authorList>
    </citation>
    <scope>NUCLEOTIDE SEQUENCE</scope>
</reference>